<sequence length="275" mass="30277">MVVVTFFSLLVSIQLALVLSVQACPTEPTKFPANGKFDYQIGAPYTPAAGVKIVERDHSQSPVKGLFNICYLNAFQTQPEQKSFWTSSANKDLLLHTKAGALFEDKEWKGEYFLDTTTDAKRKRLAKILNGWIDECANKGFNAIEPDNLDTFTRSKGLLTADNNLALAKLFTDHAHSRGLLVAQKNTGGELGSKGKTKAGFDFAVAEECNAYDECGAYTDVYGAKVIEIEYTDADNASANFKAACKARGSKISIILRDRQVVASSNKKEYHYEEC</sequence>
<dbReference type="PANTHER" id="PTHR35273:SF2">
    <property type="entry name" value="ALPHA-GALACTOSIDASE"/>
    <property type="match status" value="1"/>
</dbReference>
<dbReference type="InterPro" id="IPR017853">
    <property type="entry name" value="GH"/>
</dbReference>
<dbReference type="AlphaFoldDB" id="A0AAD7FWE5"/>
<evidence type="ECO:0000313" key="6">
    <source>
        <dbReference type="Proteomes" id="UP001221142"/>
    </source>
</evidence>
<feature type="domain" description="Glycoside-hydrolase family GH114 TIM-barrel" evidence="4">
    <location>
        <begin position="36"/>
        <end position="262"/>
    </location>
</feature>
<protein>
    <recommendedName>
        <fullName evidence="2">alpha-galactosidase</fullName>
        <ecNumber evidence="2">3.2.1.22</ecNumber>
    </recommendedName>
</protein>
<evidence type="ECO:0000256" key="3">
    <source>
        <dbReference type="SAM" id="SignalP"/>
    </source>
</evidence>
<evidence type="ECO:0000313" key="5">
    <source>
        <dbReference type="EMBL" id="KAJ7641224.1"/>
    </source>
</evidence>
<evidence type="ECO:0000256" key="2">
    <source>
        <dbReference type="ARBA" id="ARBA00012755"/>
    </source>
</evidence>
<dbReference type="EMBL" id="JARKIF010000004">
    <property type="protein sequence ID" value="KAJ7641224.1"/>
    <property type="molecule type" value="Genomic_DNA"/>
</dbReference>
<comment type="catalytic activity">
    <reaction evidence="1">
        <text>Hydrolysis of terminal, non-reducing alpha-D-galactose residues in alpha-D-galactosides, including galactose oligosaccharides, galactomannans and galactolipids.</text>
        <dbReference type="EC" id="3.2.1.22"/>
    </reaction>
</comment>
<dbReference type="GO" id="GO:0004557">
    <property type="term" value="F:alpha-galactosidase activity"/>
    <property type="evidence" value="ECO:0007669"/>
    <property type="project" value="UniProtKB-EC"/>
</dbReference>
<organism evidence="5 6">
    <name type="scientific">Roridomyces roridus</name>
    <dbReference type="NCBI Taxonomy" id="1738132"/>
    <lineage>
        <taxon>Eukaryota</taxon>
        <taxon>Fungi</taxon>
        <taxon>Dikarya</taxon>
        <taxon>Basidiomycota</taxon>
        <taxon>Agaricomycotina</taxon>
        <taxon>Agaricomycetes</taxon>
        <taxon>Agaricomycetidae</taxon>
        <taxon>Agaricales</taxon>
        <taxon>Marasmiineae</taxon>
        <taxon>Mycenaceae</taxon>
        <taxon>Roridomyces</taxon>
    </lineage>
</organism>
<dbReference type="EC" id="3.2.1.22" evidence="2"/>
<dbReference type="Proteomes" id="UP001221142">
    <property type="component" value="Unassembled WGS sequence"/>
</dbReference>
<dbReference type="SUPFAM" id="SSF51445">
    <property type="entry name" value="(Trans)glycosidases"/>
    <property type="match status" value="1"/>
</dbReference>
<dbReference type="Pfam" id="PF03537">
    <property type="entry name" value="Glyco_hydro_114"/>
    <property type="match status" value="1"/>
</dbReference>
<keyword evidence="5" id="KW-0378">Hydrolase</keyword>
<keyword evidence="6" id="KW-1185">Reference proteome</keyword>
<keyword evidence="3" id="KW-0732">Signal</keyword>
<proteinExistence type="predicted"/>
<name>A0AAD7FWE5_9AGAR</name>
<dbReference type="PANTHER" id="PTHR35273">
    <property type="entry name" value="ALPHA-1,4 POLYGALACTOSAMINIDASE, PUTATIVE (AFU_ORTHOLOGUE AFUA_3G07890)-RELATED"/>
    <property type="match status" value="1"/>
</dbReference>
<gene>
    <name evidence="5" type="ORF">FB45DRAFT_1124800</name>
</gene>
<comment type="caution">
    <text evidence="5">The sequence shown here is derived from an EMBL/GenBank/DDBJ whole genome shotgun (WGS) entry which is preliminary data.</text>
</comment>
<dbReference type="Gene3D" id="3.20.20.70">
    <property type="entry name" value="Aldolase class I"/>
    <property type="match status" value="1"/>
</dbReference>
<dbReference type="InterPro" id="IPR013785">
    <property type="entry name" value="Aldolase_TIM"/>
</dbReference>
<evidence type="ECO:0000259" key="4">
    <source>
        <dbReference type="Pfam" id="PF03537"/>
    </source>
</evidence>
<evidence type="ECO:0000256" key="1">
    <source>
        <dbReference type="ARBA" id="ARBA00001255"/>
    </source>
</evidence>
<accession>A0AAD7FWE5</accession>
<feature type="chain" id="PRO_5042198433" description="alpha-galactosidase" evidence="3">
    <location>
        <begin position="24"/>
        <end position="275"/>
    </location>
</feature>
<feature type="signal peptide" evidence="3">
    <location>
        <begin position="1"/>
        <end position="23"/>
    </location>
</feature>
<reference evidence="5" key="1">
    <citation type="submission" date="2023-03" db="EMBL/GenBank/DDBJ databases">
        <title>Massive genome expansion in bonnet fungi (Mycena s.s.) driven by repeated elements and novel gene families across ecological guilds.</title>
        <authorList>
            <consortium name="Lawrence Berkeley National Laboratory"/>
            <person name="Harder C.B."/>
            <person name="Miyauchi S."/>
            <person name="Viragh M."/>
            <person name="Kuo A."/>
            <person name="Thoen E."/>
            <person name="Andreopoulos B."/>
            <person name="Lu D."/>
            <person name="Skrede I."/>
            <person name="Drula E."/>
            <person name="Henrissat B."/>
            <person name="Morin E."/>
            <person name="Kohler A."/>
            <person name="Barry K."/>
            <person name="LaButti K."/>
            <person name="Morin E."/>
            <person name="Salamov A."/>
            <person name="Lipzen A."/>
            <person name="Mereny Z."/>
            <person name="Hegedus B."/>
            <person name="Baldrian P."/>
            <person name="Stursova M."/>
            <person name="Weitz H."/>
            <person name="Taylor A."/>
            <person name="Grigoriev I.V."/>
            <person name="Nagy L.G."/>
            <person name="Martin F."/>
            <person name="Kauserud H."/>
        </authorList>
    </citation>
    <scope>NUCLEOTIDE SEQUENCE</scope>
    <source>
        <strain evidence="5">9284</strain>
    </source>
</reference>
<dbReference type="InterPro" id="IPR004352">
    <property type="entry name" value="GH114_TIM-barrel"/>
</dbReference>